<protein>
    <recommendedName>
        <fullName evidence="3">Carboxylic ester hydrolase</fullName>
        <ecNumber evidence="3">3.1.1.-</ecNumber>
    </recommendedName>
</protein>
<sequence length="473" mass="49559">MLRFHGVPYAEAPVGGRRFAAPVPVQPWAGILSASAPGPIAPQPLSPLADVSRGMSEDCLRLDIVTPAVRGRRPVVVWLHGGGYFAGSSLEPDSDGTRLSAEHDLVVVSVTHRLGILGFLDLEPVGVPGSGVAGHLDLLAALRWIRSHITAFGGDPERVTVVGHSGGGGKTSMLLSTPSAAQLMHGAVIMAGPEFDLNDPSRAAATRTAVADALGLDGTAEQLAERLRRVPVADLLQVQEHLGAGAVPGPHSMRFSPVVGRDPLPLVPTAAARAGIGAGIPLIIGTARDESHIALGADPAAASRDLPPEALRRLVADGLDRPEDASRILRRYRELLPGSPPGALWLSIASDQFRIRSLRLAEARLDGGAAATHVYRYDVPDAAGSVPHGAEVAAFFGGTADTAAADCLAAFARTGSPGPYWEAYVRGSRHERRFRETGAADVPDPDAERRRAWDGIGTGPRSHPWARLLEPAE</sequence>
<dbReference type="SUPFAM" id="SSF53474">
    <property type="entry name" value="alpha/beta-Hydrolases"/>
    <property type="match status" value="1"/>
</dbReference>
<keyword evidence="7" id="KW-1185">Reference proteome</keyword>
<accession>A0ABQ5NEI3</accession>
<evidence type="ECO:0000256" key="1">
    <source>
        <dbReference type="ARBA" id="ARBA00005964"/>
    </source>
</evidence>
<dbReference type="InterPro" id="IPR029058">
    <property type="entry name" value="AB_hydrolase_fold"/>
</dbReference>
<organism evidence="6 7">
    <name type="scientific">Microbacterium arabinogalactanolyticum</name>
    <dbReference type="NCBI Taxonomy" id="69365"/>
    <lineage>
        <taxon>Bacteria</taxon>
        <taxon>Bacillati</taxon>
        <taxon>Actinomycetota</taxon>
        <taxon>Actinomycetes</taxon>
        <taxon>Micrococcales</taxon>
        <taxon>Microbacteriaceae</taxon>
        <taxon>Microbacterium</taxon>
    </lineage>
</organism>
<keyword evidence="2 3" id="KW-0378">Hydrolase</keyword>
<feature type="domain" description="Carboxylesterase type B" evidence="5">
    <location>
        <begin position="3"/>
        <end position="297"/>
    </location>
</feature>
<dbReference type="InterPro" id="IPR050309">
    <property type="entry name" value="Type-B_Carboxylest/Lipase"/>
</dbReference>
<dbReference type="GO" id="GO:0016787">
    <property type="term" value="F:hydrolase activity"/>
    <property type="evidence" value="ECO:0007669"/>
    <property type="project" value="UniProtKB-KW"/>
</dbReference>
<feature type="region of interest" description="Disordered" evidence="4">
    <location>
        <begin position="434"/>
        <end position="463"/>
    </location>
</feature>
<dbReference type="Proteomes" id="UP001165068">
    <property type="component" value="Unassembled WGS sequence"/>
</dbReference>
<evidence type="ECO:0000313" key="6">
    <source>
        <dbReference type="EMBL" id="GLC84219.1"/>
    </source>
</evidence>
<dbReference type="InterPro" id="IPR019826">
    <property type="entry name" value="Carboxylesterase_B_AS"/>
</dbReference>
<evidence type="ECO:0000256" key="2">
    <source>
        <dbReference type="ARBA" id="ARBA00022801"/>
    </source>
</evidence>
<dbReference type="InterPro" id="IPR002018">
    <property type="entry name" value="CarbesteraseB"/>
</dbReference>
<dbReference type="EC" id="3.1.1.-" evidence="3"/>
<dbReference type="Pfam" id="PF00135">
    <property type="entry name" value="COesterase"/>
    <property type="match status" value="1"/>
</dbReference>
<comment type="similarity">
    <text evidence="1 3">Belongs to the type-B carboxylesterase/lipase family.</text>
</comment>
<evidence type="ECO:0000259" key="5">
    <source>
        <dbReference type="Pfam" id="PF00135"/>
    </source>
</evidence>
<proteinExistence type="inferred from homology"/>
<dbReference type="PANTHER" id="PTHR11559">
    <property type="entry name" value="CARBOXYLESTERASE"/>
    <property type="match status" value="1"/>
</dbReference>
<evidence type="ECO:0000313" key="7">
    <source>
        <dbReference type="Proteomes" id="UP001165068"/>
    </source>
</evidence>
<evidence type="ECO:0000256" key="4">
    <source>
        <dbReference type="SAM" id="MobiDB-lite"/>
    </source>
</evidence>
<dbReference type="Gene3D" id="3.40.50.1820">
    <property type="entry name" value="alpha/beta hydrolase"/>
    <property type="match status" value="1"/>
</dbReference>
<dbReference type="EMBL" id="BRZC01000003">
    <property type="protein sequence ID" value="GLC84219.1"/>
    <property type="molecule type" value="Genomic_DNA"/>
</dbReference>
<evidence type="ECO:0000256" key="3">
    <source>
        <dbReference type="RuleBase" id="RU361235"/>
    </source>
</evidence>
<reference evidence="6" key="1">
    <citation type="submission" date="2022-08" db="EMBL/GenBank/DDBJ databases">
        <title>Draft genome sequence of Microbacterium arabinogalactanolyticum JCM 9171.</title>
        <authorList>
            <person name="Fujita K."/>
            <person name="Ishiwata A."/>
            <person name="Fushinobu S."/>
        </authorList>
    </citation>
    <scope>NUCLEOTIDE SEQUENCE</scope>
    <source>
        <strain evidence="6">JCM 9171</strain>
    </source>
</reference>
<comment type="caution">
    <text evidence="6">The sequence shown here is derived from an EMBL/GenBank/DDBJ whole genome shotgun (WGS) entry which is preliminary data.</text>
</comment>
<dbReference type="PROSITE" id="PS00122">
    <property type="entry name" value="CARBOXYLESTERASE_B_1"/>
    <property type="match status" value="1"/>
</dbReference>
<gene>
    <name evidence="6" type="primary">estA1</name>
    <name evidence="6" type="ORF">MIAR_08070</name>
</gene>
<name>A0ABQ5NEI3_9MICO</name>